<dbReference type="InterPro" id="IPR024654">
    <property type="entry name" value="Calcineurin-like_PHP_lpxH"/>
</dbReference>
<gene>
    <name evidence="2" type="ORF">S12H4_10191</name>
</gene>
<comment type="caution">
    <text evidence="2">The sequence shown here is derived from an EMBL/GenBank/DDBJ whole genome shotgun (WGS) entry which is preliminary data.</text>
</comment>
<evidence type="ECO:0000259" key="1">
    <source>
        <dbReference type="Pfam" id="PF12850"/>
    </source>
</evidence>
<dbReference type="Pfam" id="PF12850">
    <property type="entry name" value="Metallophos_2"/>
    <property type="match status" value="1"/>
</dbReference>
<sequence>GLNSPFGMGGPNMIIKRLIKKLDLDNSDYDIIIFGHTHRPVNEEIQLTLKKVLFFNPGTTTPIDNKFTVISSYGFIRISKDKVEREIIYL</sequence>
<name>X1PZH1_9ZZZZ</name>
<dbReference type="EMBL" id="BARW01004305">
    <property type="protein sequence ID" value="GAI61692.1"/>
    <property type="molecule type" value="Genomic_DNA"/>
</dbReference>
<dbReference type="AlphaFoldDB" id="X1PZH1"/>
<protein>
    <recommendedName>
        <fullName evidence="1">Calcineurin-like phosphoesterase domain-containing protein</fullName>
    </recommendedName>
</protein>
<dbReference type="Gene3D" id="3.60.21.10">
    <property type="match status" value="1"/>
</dbReference>
<evidence type="ECO:0000313" key="2">
    <source>
        <dbReference type="EMBL" id="GAI61692.1"/>
    </source>
</evidence>
<dbReference type="InterPro" id="IPR029052">
    <property type="entry name" value="Metallo-depent_PP-like"/>
</dbReference>
<feature type="non-terminal residue" evidence="2">
    <location>
        <position position="1"/>
    </location>
</feature>
<proteinExistence type="predicted"/>
<organism evidence="2">
    <name type="scientific">marine sediment metagenome</name>
    <dbReference type="NCBI Taxonomy" id="412755"/>
    <lineage>
        <taxon>unclassified sequences</taxon>
        <taxon>metagenomes</taxon>
        <taxon>ecological metagenomes</taxon>
    </lineage>
</organism>
<dbReference type="SUPFAM" id="SSF56300">
    <property type="entry name" value="Metallo-dependent phosphatases"/>
    <property type="match status" value="1"/>
</dbReference>
<reference evidence="2" key="1">
    <citation type="journal article" date="2014" name="Front. Microbiol.">
        <title>High frequency of phylogenetically diverse reductive dehalogenase-homologous genes in deep subseafloor sedimentary metagenomes.</title>
        <authorList>
            <person name="Kawai M."/>
            <person name="Futagami T."/>
            <person name="Toyoda A."/>
            <person name="Takaki Y."/>
            <person name="Nishi S."/>
            <person name="Hori S."/>
            <person name="Arai W."/>
            <person name="Tsubouchi T."/>
            <person name="Morono Y."/>
            <person name="Uchiyama I."/>
            <person name="Ito T."/>
            <person name="Fujiyama A."/>
            <person name="Inagaki F."/>
            <person name="Takami H."/>
        </authorList>
    </citation>
    <scope>NUCLEOTIDE SEQUENCE</scope>
    <source>
        <strain evidence="2">Expedition CK06-06</strain>
    </source>
</reference>
<accession>X1PZH1</accession>
<feature type="domain" description="Calcineurin-like phosphoesterase" evidence="1">
    <location>
        <begin position="24"/>
        <end position="68"/>
    </location>
</feature>